<gene>
    <name evidence="1" type="ORF">E1293_39625</name>
</gene>
<dbReference type="EMBL" id="SMKY01000319">
    <property type="protein sequence ID" value="TDD66006.1"/>
    <property type="molecule type" value="Genomic_DNA"/>
</dbReference>
<reference evidence="1 2" key="1">
    <citation type="submission" date="2019-03" db="EMBL/GenBank/DDBJ databases">
        <title>Draft genome sequences of novel Actinobacteria.</title>
        <authorList>
            <person name="Sahin N."/>
            <person name="Ay H."/>
            <person name="Saygin H."/>
        </authorList>
    </citation>
    <scope>NUCLEOTIDE SEQUENCE [LARGE SCALE GENOMIC DNA]</scope>
    <source>
        <strain evidence="1 2">DSM 45941</strain>
    </source>
</reference>
<sequence length="97" mass="10319">EGESRPVRGGRLGAERALTCVAEILARHGFEPDREGPTELRLRNCPFHPMAEDDPALVCGVNHAFLSGMVDGLGASSVEATLAPRPGYCCVEFGPRA</sequence>
<evidence type="ECO:0000313" key="2">
    <source>
        <dbReference type="Proteomes" id="UP000295578"/>
    </source>
</evidence>
<name>A0A4R5A4Y6_9ACTN</name>
<proteinExistence type="predicted"/>
<feature type="non-terminal residue" evidence="1">
    <location>
        <position position="1"/>
    </location>
</feature>
<protein>
    <submittedName>
        <fullName evidence="1">Transcriptional regulator</fullName>
    </submittedName>
</protein>
<comment type="caution">
    <text evidence="1">The sequence shown here is derived from an EMBL/GenBank/DDBJ whole genome shotgun (WGS) entry which is preliminary data.</text>
</comment>
<accession>A0A4R5A4Y6</accession>
<keyword evidence="2" id="KW-1185">Reference proteome</keyword>
<evidence type="ECO:0000313" key="1">
    <source>
        <dbReference type="EMBL" id="TDD66006.1"/>
    </source>
</evidence>
<organism evidence="1 2">
    <name type="scientific">Actinomadura darangshiensis</name>
    <dbReference type="NCBI Taxonomy" id="705336"/>
    <lineage>
        <taxon>Bacteria</taxon>
        <taxon>Bacillati</taxon>
        <taxon>Actinomycetota</taxon>
        <taxon>Actinomycetes</taxon>
        <taxon>Streptosporangiales</taxon>
        <taxon>Thermomonosporaceae</taxon>
        <taxon>Actinomadura</taxon>
    </lineage>
</organism>
<dbReference type="AlphaFoldDB" id="A0A4R5A4Y6"/>
<dbReference type="Proteomes" id="UP000295578">
    <property type="component" value="Unassembled WGS sequence"/>
</dbReference>